<dbReference type="Gene3D" id="3.40.50.300">
    <property type="entry name" value="P-loop containing nucleotide triphosphate hydrolases"/>
    <property type="match status" value="1"/>
</dbReference>
<name>A0A1X7KP42_9BACL</name>
<sequence>MEHAISMTGVEKHYQDFKLDNLSFTLPAGTIMGLIGENGAGKSTTIKLILDLISRDKGEVQVLGQPNRALPKPLREHIGVVLEECTFPDTLTAHHINKILKNIFQTWNEDQFHAYIQRFQVPAQKKVKELSRGMKMKLSIAAALSHDSKLLILDEATSGLDPIVRDEMLDVFLDFMKDETHSILMSSHILSDLEKVSDYIAFMHRGKLLFCEEKDALLDRYGVLKCAKEDLDRLNPSIIKGVRQHQFGAEALVDRDALKGTWTVERATIEDIMIFFAKENGR</sequence>
<dbReference type="PANTHER" id="PTHR42939:SF3">
    <property type="entry name" value="ABC TRANSPORTER ATP-BINDING COMPONENT"/>
    <property type="match status" value="1"/>
</dbReference>
<evidence type="ECO:0000256" key="3">
    <source>
        <dbReference type="ARBA" id="ARBA00022840"/>
    </source>
</evidence>
<dbReference type="RefSeq" id="WP_085494732.1">
    <property type="nucleotide sequence ID" value="NZ_FXAZ01000003.1"/>
</dbReference>
<dbReference type="PANTHER" id="PTHR42939">
    <property type="entry name" value="ABC TRANSPORTER ATP-BINDING PROTEIN ALBC-RELATED"/>
    <property type="match status" value="1"/>
</dbReference>
<dbReference type="PROSITE" id="PS50893">
    <property type="entry name" value="ABC_TRANSPORTER_2"/>
    <property type="match status" value="1"/>
</dbReference>
<keyword evidence="3 4" id="KW-0067">ATP-binding</keyword>
<dbReference type="InterPro" id="IPR003593">
    <property type="entry name" value="AAA+_ATPase"/>
</dbReference>
<dbReference type="CDD" id="cd03230">
    <property type="entry name" value="ABC_DR_subfamily_A"/>
    <property type="match status" value="1"/>
</dbReference>
<dbReference type="AlphaFoldDB" id="A0A1X7KP42"/>
<proteinExistence type="predicted"/>
<keyword evidence="2" id="KW-0547">Nucleotide-binding</keyword>
<accession>A0A1X7KP42</accession>
<keyword evidence="1" id="KW-0813">Transport</keyword>
<dbReference type="SUPFAM" id="SSF52540">
    <property type="entry name" value="P-loop containing nucleoside triphosphate hydrolases"/>
    <property type="match status" value="1"/>
</dbReference>
<dbReference type="InterPro" id="IPR051782">
    <property type="entry name" value="ABC_Transporter_VariousFunc"/>
</dbReference>
<evidence type="ECO:0000256" key="1">
    <source>
        <dbReference type="ARBA" id="ARBA00022448"/>
    </source>
</evidence>
<dbReference type="EMBL" id="FXAZ01000003">
    <property type="protein sequence ID" value="SMG42875.1"/>
    <property type="molecule type" value="Genomic_DNA"/>
</dbReference>
<organism evidence="4 5">
    <name type="scientific">Paenibacillus aquistagni</name>
    <dbReference type="NCBI Taxonomy" id="1852522"/>
    <lineage>
        <taxon>Bacteria</taxon>
        <taxon>Bacillati</taxon>
        <taxon>Bacillota</taxon>
        <taxon>Bacilli</taxon>
        <taxon>Bacillales</taxon>
        <taxon>Paenibacillaceae</taxon>
        <taxon>Paenibacillus</taxon>
    </lineage>
</organism>
<protein>
    <submittedName>
        <fullName evidence="4">ABC-2 type transport system ATP-binding protein</fullName>
    </submittedName>
</protein>
<dbReference type="InterPro" id="IPR027417">
    <property type="entry name" value="P-loop_NTPase"/>
</dbReference>
<dbReference type="SMART" id="SM00382">
    <property type="entry name" value="AAA"/>
    <property type="match status" value="1"/>
</dbReference>
<dbReference type="GO" id="GO:0005524">
    <property type="term" value="F:ATP binding"/>
    <property type="evidence" value="ECO:0007669"/>
    <property type="project" value="UniProtKB-KW"/>
</dbReference>
<dbReference type="InterPro" id="IPR003439">
    <property type="entry name" value="ABC_transporter-like_ATP-bd"/>
</dbReference>
<dbReference type="Proteomes" id="UP000193834">
    <property type="component" value="Unassembled WGS sequence"/>
</dbReference>
<dbReference type="OrthoDB" id="9804819at2"/>
<evidence type="ECO:0000313" key="5">
    <source>
        <dbReference type="Proteomes" id="UP000193834"/>
    </source>
</evidence>
<dbReference type="Pfam" id="PF00005">
    <property type="entry name" value="ABC_tran"/>
    <property type="match status" value="1"/>
</dbReference>
<keyword evidence="5" id="KW-1185">Reference proteome</keyword>
<gene>
    <name evidence="4" type="ORF">SAMN06295960_2545</name>
</gene>
<dbReference type="GO" id="GO:0016887">
    <property type="term" value="F:ATP hydrolysis activity"/>
    <property type="evidence" value="ECO:0007669"/>
    <property type="project" value="InterPro"/>
</dbReference>
<evidence type="ECO:0000313" key="4">
    <source>
        <dbReference type="EMBL" id="SMG42875.1"/>
    </source>
</evidence>
<reference evidence="4 5" key="1">
    <citation type="submission" date="2017-04" db="EMBL/GenBank/DDBJ databases">
        <authorList>
            <person name="Afonso C.L."/>
            <person name="Miller P.J."/>
            <person name="Scott M.A."/>
            <person name="Spackman E."/>
            <person name="Goraichik I."/>
            <person name="Dimitrov K.M."/>
            <person name="Suarez D.L."/>
            <person name="Swayne D.E."/>
        </authorList>
    </citation>
    <scope>NUCLEOTIDE SEQUENCE [LARGE SCALE GENOMIC DNA]</scope>
    <source>
        <strain evidence="4 5">11</strain>
    </source>
</reference>
<dbReference type="STRING" id="1852522.SAMN06295960_2545"/>
<evidence type="ECO:0000256" key="2">
    <source>
        <dbReference type="ARBA" id="ARBA00022741"/>
    </source>
</evidence>